<comment type="subunit">
    <text evidence="14">Component of the uniplex complex. Interacts (via the transmembrane region) with MCU (via the first transmembrane region); the interaction is direct.</text>
</comment>
<accession>V5HD32</accession>
<evidence type="ECO:0000256" key="6">
    <source>
        <dbReference type="ARBA" id="ARBA00022692"/>
    </source>
</evidence>
<evidence type="ECO:0000256" key="5">
    <source>
        <dbReference type="ARBA" id="ARBA00022568"/>
    </source>
</evidence>
<keyword evidence="9 14" id="KW-0809">Transit peptide</keyword>
<reference evidence="16" key="1">
    <citation type="journal article" date="2015" name="Sci. Rep.">
        <title>Tissue- and time-dependent transcription in Ixodes ricinus salivary glands and midguts when blood feeding on the vertebrate host.</title>
        <authorList>
            <person name="Kotsyfakis M."/>
            <person name="Schwarz A."/>
            <person name="Erhart J."/>
            <person name="Ribeiro J.M."/>
        </authorList>
    </citation>
    <scope>NUCLEOTIDE SEQUENCE</scope>
    <source>
        <tissue evidence="16">Salivary gland and midgut</tissue>
    </source>
</reference>
<keyword evidence="11 14" id="KW-0406">Ion transport</keyword>
<keyword evidence="8 14" id="KW-0106">Calcium</keyword>
<keyword evidence="7 14" id="KW-0999">Mitochondrion inner membrane</keyword>
<evidence type="ECO:0000313" key="16">
    <source>
        <dbReference type="EMBL" id="JAB72997.1"/>
    </source>
</evidence>
<evidence type="ECO:0000256" key="7">
    <source>
        <dbReference type="ARBA" id="ARBA00022792"/>
    </source>
</evidence>
<evidence type="ECO:0000256" key="10">
    <source>
        <dbReference type="ARBA" id="ARBA00022989"/>
    </source>
</evidence>
<evidence type="ECO:0000256" key="9">
    <source>
        <dbReference type="ARBA" id="ARBA00022946"/>
    </source>
</evidence>
<dbReference type="Pfam" id="PF10161">
    <property type="entry name" value="DDDD"/>
    <property type="match status" value="1"/>
</dbReference>
<sequence>MATVLRRLSSLLTQLKKLVKRLRPFPAQPRQSSRGKGVLQLRRPSVPKPETNNLGVVKAILAVLPGLYVGATISKQGAAFLEENDNLRAGRRRRRRIGEAPLGCSYPH</sequence>
<protein>
    <recommendedName>
        <fullName evidence="3 14">Essential MCU regulator, mitochondrial</fullName>
    </recommendedName>
    <alternativeName>
        <fullName evidence="14">Single-pass membrane protein with aspartate-rich tail 1, mitochondrial</fullName>
    </alternativeName>
</protein>
<comment type="function">
    <text evidence="14">Essential regulatory subunit of the mitochondrial calcium uniporter complex (uniplex), a complex that mediates calcium uptake into mitochondria.</text>
</comment>
<keyword evidence="12 14" id="KW-0496">Mitochondrion</keyword>
<evidence type="ECO:0000256" key="11">
    <source>
        <dbReference type="ARBA" id="ARBA00023065"/>
    </source>
</evidence>
<comment type="subcellular location">
    <subcellularLocation>
        <location evidence="1 14">Mitochondrion inner membrane</location>
        <topology evidence="1 14">Single-pass membrane protein</topology>
    </subcellularLocation>
</comment>
<dbReference type="EMBL" id="GANP01011471">
    <property type="protein sequence ID" value="JAB72997.1"/>
    <property type="molecule type" value="mRNA"/>
</dbReference>
<keyword evidence="6" id="KW-0812">Transmembrane</keyword>
<evidence type="ECO:0000256" key="12">
    <source>
        <dbReference type="ARBA" id="ARBA00023128"/>
    </source>
</evidence>
<dbReference type="InterPro" id="IPR018782">
    <property type="entry name" value="MCU_reg"/>
</dbReference>
<dbReference type="GO" id="GO:0051560">
    <property type="term" value="P:mitochondrial calcium ion homeostasis"/>
    <property type="evidence" value="ECO:0007669"/>
    <property type="project" value="UniProtKB-UniRule"/>
</dbReference>
<feature type="region of interest" description="Disordered" evidence="15">
    <location>
        <begin position="23"/>
        <end position="47"/>
    </location>
</feature>
<evidence type="ECO:0000256" key="15">
    <source>
        <dbReference type="SAM" id="MobiDB-lite"/>
    </source>
</evidence>
<keyword evidence="4 14" id="KW-0813">Transport</keyword>
<dbReference type="GO" id="GO:0036444">
    <property type="term" value="P:calcium import into the mitochondrion"/>
    <property type="evidence" value="ECO:0007669"/>
    <property type="project" value="UniProtKB-UniRule"/>
</dbReference>
<evidence type="ECO:0000256" key="3">
    <source>
        <dbReference type="ARBA" id="ARBA00022180"/>
    </source>
</evidence>
<dbReference type="GO" id="GO:1990246">
    <property type="term" value="C:uniplex complex"/>
    <property type="evidence" value="ECO:0007669"/>
    <property type="project" value="UniProtKB-UniRule"/>
</dbReference>
<evidence type="ECO:0000256" key="14">
    <source>
        <dbReference type="RuleBase" id="RU369077"/>
    </source>
</evidence>
<dbReference type="PANTHER" id="PTHR33904:SF1">
    <property type="entry name" value="ESSENTIAL MCU REGULATOR, MITOCHONDRIAL"/>
    <property type="match status" value="1"/>
</dbReference>
<evidence type="ECO:0000256" key="8">
    <source>
        <dbReference type="ARBA" id="ARBA00022837"/>
    </source>
</evidence>
<keyword evidence="13" id="KW-0472">Membrane</keyword>
<dbReference type="PANTHER" id="PTHR33904">
    <property type="entry name" value="ESSENTIAL MCU REGULATOR, MITOCHONDRIAL"/>
    <property type="match status" value="1"/>
</dbReference>
<dbReference type="AlphaFoldDB" id="V5HD32"/>
<evidence type="ECO:0000256" key="4">
    <source>
        <dbReference type="ARBA" id="ARBA00022448"/>
    </source>
</evidence>
<keyword evidence="5 14" id="KW-0109">Calcium transport</keyword>
<proteinExistence type="evidence at transcript level"/>
<keyword evidence="10" id="KW-1133">Transmembrane helix</keyword>
<evidence type="ECO:0000256" key="13">
    <source>
        <dbReference type="ARBA" id="ARBA00023136"/>
    </source>
</evidence>
<comment type="similarity">
    <text evidence="2 14">Belongs to the SMDT1/EMRE family.</text>
</comment>
<name>V5HD32_IXORI</name>
<evidence type="ECO:0000256" key="2">
    <source>
        <dbReference type="ARBA" id="ARBA00008958"/>
    </source>
</evidence>
<organism evidence="16">
    <name type="scientific">Ixodes ricinus</name>
    <name type="common">Common tick</name>
    <name type="synonym">Acarus ricinus</name>
    <dbReference type="NCBI Taxonomy" id="34613"/>
    <lineage>
        <taxon>Eukaryota</taxon>
        <taxon>Metazoa</taxon>
        <taxon>Ecdysozoa</taxon>
        <taxon>Arthropoda</taxon>
        <taxon>Chelicerata</taxon>
        <taxon>Arachnida</taxon>
        <taxon>Acari</taxon>
        <taxon>Parasitiformes</taxon>
        <taxon>Ixodida</taxon>
        <taxon>Ixodoidea</taxon>
        <taxon>Ixodidae</taxon>
        <taxon>Ixodinae</taxon>
        <taxon>Ixodes</taxon>
    </lineage>
</organism>
<evidence type="ECO:0000256" key="1">
    <source>
        <dbReference type="ARBA" id="ARBA00004434"/>
    </source>
</evidence>